<keyword evidence="3" id="KW-1185">Reference proteome</keyword>
<reference evidence="2 3" key="1">
    <citation type="journal article" date="2004" name="Emerg. Infect. Dis.">
        <title>Amoebae-resisting bacteria isolated from human nasal swabs by amoebal coculture.</title>
        <authorList>
            <person name="Greub G."/>
            <person name="La Scola B."/>
            <person name="Raoult D."/>
        </authorList>
    </citation>
    <scope>NUCLEOTIDE SEQUENCE [LARGE SCALE GENOMIC DNA]</scope>
    <source>
        <strain evidence="2 3">CCUG 51329</strain>
    </source>
</reference>
<feature type="domain" description="Outer membrane protein beta-barrel" evidence="1">
    <location>
        <begin position="301"/>
        <end position="589"/>
    </location>
</feature>
<dbReference type="AlphaFoldDB" id="A0A3D9B8G6"/>
<evidence type="ECO:0000259" key="1">
    <source>
        <dbReference type="Pfam" id="PF14905"/>
    </source>
</evidence>
<comment type="caution">
    <text evidence="2">The sequence shown here is derived from an EMBL/GenBank/DDBJ whole genome shotgun (WGS) entry which is preliminary data.</text>
</comment>
<keyword evidence="2" id="KW-0675">Receptor</keyword>
<sequence length="702" mass="80207">MKKNKTYLYISALFFIGIHSFGQNSTDSSLEKKGDTLNTKEIEEVILKSQKKKQYADRAIYTFGKESLEKARYAKDLIRTLPELKLDPISNTIVSTKGGITLFLVNGVEASDMQIRSIAPNDVVKVEYYDIPPTRWATRADTVVNIITRNPETGYVFGTDVSSALNTGFINGSGYANYTKGKNNLGAEYAINFRDYNNRIVKKKYEYFLNEKQFVSDEIQKDHFGYTNQYITLRYANVVPDKYTFQAKVNFNISSNFVKGNGQSNFSQGNGETVDGTIHNSSSHYVNPVLDLYFSNNLGKKDEVNINIITSHYNTDSYQFDKEWIIASGQDVFNNEMNLKVKQNGFIGELSHIHNFGIGKLNSGYRISTNSISNSLKNLAGYSNYKVNYRDQYVYTEFSGKKEKLMYRLSLGLVNIFNESAENRINEWNIVPKIILGYQLNNHHSLRITSDYKSQSPSSTALSSNVVQLVPNIVQRGNPYLEPQNIWNNNVMYSLKDKYFDLTTTLSYIYINKVVNQYFVADNSINGYALTYENAKNSEQYFIQIVGSVKPFGNDYLVLKAEVKPTSEIIRTKSGKTIKNQFIDNFFSVSSEYKSFAVEYQFNIPVFSLSGAFLVRNENSNHIFANYRFKNWTFTTGMYFIGTPSVYMTKSLDESIVNYTNHRKIYNNKSMFILGLSYDFSTGKKLDIQKKINNRTAPAATF</sequence>
<name>A0A3D9B8G6_9FLAO</name>
<dbReference type="SUPFAM" id="SSF56935">
    <property type="entry name" value="Porins"/>
    <property type="match status" value="1"/>
</dbReference>
<dbReference type="EMBL" id="QNVU01000016">
    <property type="protein sequence ID" value="REC49950.1"/>
    <property type="molecule type" value="Genomic_DNA"/>
</dbReference>
<evidence type="ECO:0000313" key="2">
    <source>
        <dbReference type="EMBL" id="REC49950.1"/>
    </source>
</evidence>
<evidence type="ECO:0000313" key="3">
    <source>
        <dbReference type="Proteomes" id="UP000256924"/>
    </source>
</evidence>
<proteinExistence type="predicted"/>
<accession>A0A3D9B8G6</accession>
<dbReference type="Proteomes" id="UP000256924">
    <property type="component" value="Unassembled WGS sequence"/>
</dbReference>
<gene>
    <name evidence="2" type="ORF">DRF68_09960</name>
</gene>
<dbReference type="InterPro" id="IPR041700">
    <property type="entry name" value="OMP_b-brl_3"/>
</dbReference>
<organism evidence="2 3">
    <name type="scientific">Candidatus Chryseobacterium massiliense</name>
    <dbReference type="NCBI Taxonomy" id="204089"/>
    <lineage>
        <taxon>Bacteria</taxon>
        <taxon>Pseudomonadati</taxon>
        <taxon>Bacteroidota</taxon>
        <taxon>Flavobacteriia</taxon>
        <taxon>Flavobacteriales</taxon>
        <taxon>Weeksellaceae</taxon>
        <taxon>Chryseobacterium group</taxon>
        <taxon>Chryseobacterium</taxon>
    </lineage>
</organism>
<dbReference type="Pfam" id="PF14905">
    <property type="entry name" value="OMP_b-brl_3"/>
    <property type="match status" value="1"/>
</dbReference>
<protein>
    <submittedName>
        <fullName evidence="2">TonB-dependent receptor</fullName>
    </submittedName>
</protein>